<evidence type="ECO:0000256" key="4">
    <source>
        <dbReference type="ARBA" id="ARBA00022692"/>
    </source>
</evidence>
<dbReference type="Proteomes" id="UP001220324">
    <property type="component" value="Unassembled WGS sequence"/>
</dbReference>
<proteinExistence type="inferred from homology"/>
<keyword evidence="4 8" id="KW-0812">Transmembrane</keyword>
<dbReference type="GO" id="GO:0022857">
    <property type="term" value="F:transmembrane transporter activity"/>
    <property type="evidence" value="ECO:0007669"/>
    <property type="project" value="InterPro"/>
</dbReference>
<feature type="transmembrane region" description="Helical" evidence="8">
    <location>
        <begin position="412"/>
        <end position="434"/>
    </location>
</feature>
<dbReference type="InterPro" id="IPR011701">
    <property type="entry name" value="MFS"/>
</dbReference>
<feature type="domain" description="Major facilitator superfamily (MFS) profile" evidence="9">
    <location>
        <begin position="81"/>
        <end position="578"/>
    </location>
</feature>
<dbReference type="PANTHER" id="PTHR23501:SF12">
    <property type="entry name" value="MAJOR FACILITATOR SUPERFAMILY (MFS) PROFILE DOMAIN-CONTAINING PROTEIN-RELATED"/>
    <property type="match status" value="1"/>
</dbReference>
<evidence type="ECO:0000259" key="9">
    <source>
        <dbReference type="PROSITE" id="PS50850"/>
    </source>
</evidence>
<keyword evidence="5 8" id="KW-1133">Transmembrane helix</keyword>
<evidence type="ECO:0000256" key="6">
    <source>
        <dbReference type="ARBA" id="ARBA00023136"/>
    </source>
</evidence>
<name>A0AAD6CNG6_9EURO</name>
<feature type="transmembrane region" description="Helical" evidence="8">
    <location>
        <begin position="543"/>
        <end position="572"/>
    </location>
</feature>
<dbReference type="GO" id="GO:0005886">
    <property type="term" value="C:plasma membrane"/>
    <property type="evidence" value="ECO:0007669"/>
    <property type="project" value="TreeGrafter"/>
</dbReference>
<evidence type="ECO:0000256" key="3">
    <source>
        <dbReference type="ARBA" id="ARBA00022448"/>
    </source>
</evidence>
<dbReference type="Gene3D" id="1.20.1250.20">
    <property type="entry name" value="MFS general substrate transporter like domains"/>
    <property type="match status" value="2"/>
</dbReference>
<evidence type="ECO:0000256" key="7">
    <source>
        <dbReference type="SAM" id="MobiDB-lite"/>
    </source>
</evidence>
<feature type="transmembrane region" description="Helical" evidence="8">
    <location>
        <begin position="307"/>
        <end position="329"/>
    </location>
</feature>
<evidence type="ECO:0000313" key="10">
    <source>
        <dbReference type="EMBL" id="KAJ5532196.1"/>
    </source>
</evidence>
<comment type="subcellular location">
    <subcellularLocation>
        <location evidence="1">Membrane</location>
        <topology evidence="1">Multi-pass membrane protein</topology>
    </subcellularLocation>
</comment>
<organism evidence="10 11">
    <name type="scientific">Penicillium frequentans</name>
    <dbReference type="NCBI Taxonomy" id="3151616"/>
    <lineage>
        <taxon>Eukaryota</taxon>
        <taxon>Fungi</taxon>
        <taxon>Dikarya</taxon>
        <taxon>Ascomycota</taxon>
        <taxon>Pezizomycotina</taxon>
        <taxon>Eurotiomycetes</taxon>
        <taxon>Eurotiomycetidae</taxon>
        <taxon>Eurotiales</taxon>
        <taxon>Aspergillaceae</taxon>
        <taxon>Penicillium</taxon>
    </lineage>
</organism>
<protein>
    <recommendedName>
        <fullName evidence="9">Major facilitator superfamily (MFS) profile domain-containing protein</fullName>
    </recommendedName>
</protein>
<evidence type="ECO:0000256" key="5">
    <source>
        <dbReference type="ARBA" id="ARBA00022989"/>
    </source>
</evidence>
<feature type="region of interest" description="Disordered" evidence="7">
    <location>
        <begin position="35"/>
        <end position="67"/>
    </location>
</feature>
<feature type="transmembrane region" description="Helical" evidence="8">
    <location>
        <begin position="275"/>
        <end position="301"/>
    </location>
</feature>
<dbReference type="SUPFAM" id="SSF103473">
    <property type="entry name" value="MFS general substrate transporter"/>
    <property type="match status" value="1"/>
</dbReference>
<dbReference type="PROSITE" id="PS50850">
    <property type="entry name" value="MFS"/>
    <property type="match status" value="1"/>
</dbReference>
<comment type="caution">
    <text evidence="10">The sequence shown here is derived from an EMBL/GenBank/DDBJ whole genome shotgun (WGS) entry which is preliminary data.</text>
</comment>
<feature type="transmembrane region" description="Helical" evidence="8">
    <location>
        <begin position="145"/>
        <end position="165"/>
    </location>
</feature>
<feature type="transmembrane region" description="Helical" evidence="8">
    <location>
        <begin position="387"/>
        <end position="405"/>
    </location>
</feature>
<feature type="transmembrane region" description="Helical" evidence="8">
    <location>
        <begin position="116"/>
        <end position="138"/>
    </location>
</feature>
<feature type="transmembrane region" description="Helical" evidence="8">
    <location>
        <begin position="171"/>
        <end position="190"/>
    </location>
</feature>
<dbReference type="AlphaFoldDB" id="A0AAD6CNG6"/>
<dbReference type="Pfam" id="PF07690">
    <property type="entry name" value="MFS_1"/>
    <property type="match status" value="1"/>
</dbReference>
<dbReference type="EMBL" id="JAQIZZ010000007">
    <property type="protein sequence ID" value="KAJ5532196.1"/>
    <property type="molecule type" value="Genomic_DNA"/>
</dbReference>
<evidence type="ECO:0000256" key="8">
    <source>
        <dbReference type="SAM" id="Phobius"/>
    </source>
</evidence>
<dbReference type="InterPro" id="IPR020846">
    <property type="entry name" value="MFS_dom"/>
</dbReference>
<accession>A0AAD6CNG6</accession>
<dbReference type="PANTHER" id="PTHR23501">
    <property type="entry name" value="MAJOR FACILITATOR SUPERFAMILY"/>
    <property type="match status" value="1"/>
</dbReference>
<evidence type="ECO:0000313" key="11">
    <source>
        <dbReference type="Proteomes" id="UP001220324"/>
    </source>
</evidence>
<feature type="transmembrane region" description="Helical" evidence="8">
    <location>
        <begin position="235"/>
        <end position="254"/>
    </location>
</feature>
<gene>
    <name evidence="10" type="ORF">N7494_008748</name>
</gene>
<evidence type="ECO:0000256" key="1">
    <source>
        <dbReference type="ARBA" id="ARBA00004141"/>
    </source>
</evidence>
<feature type="transmembrane region" description="Helical" evidence="8">
    <location>
        <begin position="76"/>
        <end position="94"/>
    </location>
</feature>
<sequence length="580" mass="62726">MFADYSTPTAVNPCITWHRTAPKYRNSFQSKTFCNNREPNCSPRGEETPSNPIGNEKEDTEDSETTDKDVRKITGYRWFLICSTLYLSALMYGLDTTIAADVQGAVIDRFHEVDQLAWIGAGFPLGSVSVILPYGFLFTTFNMKWLYVAGIVLFQGGSALCGGAPNMGALIVGRVIAGAGGTGIYLGGLNHFSAMTTRKERGAYLAGTGFVWGLGAILGPVVGGGFSDSSATWRWGFYINLIIGAITAPVYLFYFPAIHPASGKSLRDRLIALDYVGFALSAGMWATFAIGFIFAGGIWQWSDGRTIAMIVVWGVITALYTIQQCFCVFTTPECRSFPGHLLRSRTQILFYITTTCANTCMFFTTFYIPIYFQFTRNDTSLMAAVRLLPYLLFTITFNLASGWALPKIKYYMPMCLVSGIFMTVAGALFVAYLSPSTPVAQIYGFSILMGVGTGITMQLGYSVGSLKVKPTDILSAINLQNVAQIGATVICLVIASQAFQSNAVNNLNRVLEGQGFSQADIHGAVAGAQSTLFEKLSGDLRTVAIGAITSAMARAFVIPLVAGAVSTISSLLMSRERLFG</sequence>
<keyword evidence="11" id="KW-1185">Reference proteome</keyword>
<feature type="transmembrane region" description="Helical" evidence="8">
    <location>
        <begin position="482"/>
        <end position="499"/>
    </location>
</feature>
<evidence type="ECO:0000256" key="2">
    <source>
        <dbReference type="ARBA" id="ARBA00007520"/>
    </source>
</evidence>
<feature type="transmembrane region" description="Helical" evidence="8">
    <location>
        <begin position="349"/>
        <end position="372"/>
    </location>
</feature>
<reference evidence="10 11" key="1">
    <citation type="journal article" date="2023" name="IMA Fungus">
        <title>Comparative genomic study of the Penicillium genus elucidates a diverse pangenome and 15 lateral gene transfer events.</title>
        <authorList>
            <person name="Petersen C."/>
            <person name="Sorensen T."/>
            <person name="Nielsen M.R."/>
            <person name="Sondergaard T.E."/>
            <person name="Sorensen J.L."/>
            <person name="Fitzpatrick D.A."/>
            <person name="Frisvad J.C."/>
            <person name="Nielsen K.L."/>
        </authorList>
    </citation>
    <scope>NUCLEOTIDE SEQUENCE [LARGE SCALE GENOMIC DNA]</scope>
    <source>
        <strain evidence="10 11">IBT 35679</strain>
    </source>
</reference>
<keyword evidence="6 8" id="KW-0472">Membrane</keyword>
<feature type="transmembrane region" description="Helical" evidence="8">
    <location>
        <begin position="440"/>
        <end position="461"/>
    </location>
</feature>
<keyword evidence="3" id="KW-0813">Transport</keyword>
<comment type="similarity">
    <text evidence="2">Belongs to the major facilitator superfamily. TCR/Tet family.</text>
</comment>
<feature type="transmembrane region" description="Helical" evidence="8">
    <location>
        <begin position="202"/>
        <end position="223"/>
    </location>
</feature>
<dbReference type="InterPro" id="IPR036259">
    <property type="entry name" value="MFS_trans_sf"/>
</dbReference>